<comment type="caution">
    <text evidence="1">The sequence shown here is derived from an EMBL/GenBank/DDBJ whole genome shotgun (WGS) entry which is preliminary data.</text>
</comment>
<reference evidence="2" key="1">
    <citation type="journal article" date="2019" name="Int. J. Syst. Evol. Microbiol.">
        <title>The Global Catalogue of Microorganisms (GCM) 10K type strain sequencing project: providing services to taxonomists for standard genome sequencing and annotation.</title>
        <authorList>
            <consortium name="The Broad Institute Genomics Platform"/>
            <consortium name="The Broad Institute Genome Sequencing Center for Infectious Disease"/>
            <person name="Wu L."/>
            <person name="Ma J."/>
        </authorList>
    </citation>
    <scope>NUCLEOTIDE SEQUENCE [LARGE SCALE GENOMIC DNA]</scope>
    <source>
        <strain evidence="2">LMG 29894</strain>
    </source>
</reference>
<dbReference type="EMBL" id="JBHSBU010000001">
    <property type="protein sequence ID" value="MFC4160861.1"/>
    <property type="molecule type" value="Genomic_DNA"/>
</dbReference>
<organism evidence="1 2">
    <name type="scientific">Chitinimonas lacunae</name>
    <dbReference type="NCBI Taxonomy" id="1963018"/>
    <lineage>
        <taxon>Bacteria</taxon>
        <taxon>Pseudomonadati</taxon>
        <taxon>Pseudomonadota</taxon>
        <taxon>Betaproteobacteria</taxon>
        <taxon>Neisseriales</taxon>
        <taxon>Chitinibacteraceae</taxon>
        <taxon>Chitinimonas</taxon>
    </lineage>
</organism>
<dbReference type="Proteomes" id="UP001595791">
    <property type="component" value="Unassembled WGS sequence"/>
</dbReference>
<name>A0ABV8MV61_9NEIS</name>
<dbReference type="InterPro" id="IPR028082">
    <property type="entry name" value="Peripla_BP_I"/>
</dbReference>
<proteinExistence type="predicted"/>
<sequence length="326" mass="35908">MLKLGLAIALEKDATSHTKTFLQAVDYCRIVIPGLDGISIQIENDQKSVRGGRDAAAKLLKWGAQAVVGHYSSAAALGALPDYFDRGVPVLLPASTAVKLDNFGRQASRVLFRYQRSDKELIDGCIREIAASGHAGPIVFVIEEGPYGDAFAALIESSPGIFIFRFTPDDIDAKAFYVMLGHDSFVQQSVRALTRIFIRGLALLDDAYHDGALEAIKCAPGRVFTVHSKVVIKRHVSLRPFWNETVLALAAAVRLLETMGDPRRDAREIDSAMGVQKFDEKGIYAESGFVVHDLSNEVRKNRQHTYIEPTRCAETNRPRAFFMGNV</sequence>
<dbReference type="RefSeq" id="WP_378166147.1">
    <property type="nucleotide sequence ID" value="NZ_JBHSBU010000001.1"/>
</dbReference>
<accession>A0ABV8MV61</accession>
<dbReference type="CDD" id="cd06268">
    <property type="entry name" value="PBP1_ABC_transporter_LIVBP-like"/>
    <property type="match status" value="1"/>
</dbReference>
<evidence type="ECO:0000313" key="2">
    <source>
        <dbReference type="Proteomes" id="UP001595791"/>
    </source>
</evidence>
<protein>
    <submittedName>
        <fullName evidence="1">ABC transporter substrate-binding protein</fullName>
    </submittedName>
</protein>
<dbReference type="Gene3D" id="3.40.50.2300">
    <property type="match status" value="2"/>
</dbReference>
<evidence type="ECO:0000313" key="1">
    <source>
        <dbReference type="EMBL" id="MFC4160861.1"/>
    </source>
</evidence>
<keyword evidence="2" id="KW-1185">Reference proteome</keyword>
<dbReference type="SUPFAM" id="SSF53822">
    <property type="entry name" value="Periplasmic binding protein-like I"/>
    <property type="match status" value="1"/>
</dbReference>
<gene>
    <name evidence="1" type="ORF">ACFOW7_16095</name>
</gene>